<evidence type="ECO:0000313" key="2">
    <source>
        <dbReference type="EMBL" id="VDL96584.1"/>
    </source>
</evidence>
<dbReference type="OrthoDB" id="6260063at2759"/>
<dbReference type="STRING" id="70667.A0A183T151"/>
<dbReference type="EMBL" id="UYSU01035720">
    <property type="protein sequence ID" value="VDL96584.1"/>
    <property type="molecule type" value="Genomic_DNA"/>
</dbReference>
<name>A0A183T151_SCHSO</name>
<evidence type="ECO:0000313" key="4">
    <source>
        <dbReference type="WBParaSite" id="SSLN_0001059701-mRNA-1"/>
    </source>
</evidence>
<protein>
    <submittedName>
        <fullName evidence="4">PDZ domain-containing protein</fullName>
    </submittedName>
</protein>
<proteinExistence type="predicted"/>
<evidence type="ECO:0000313" key="3">
    <source>
        <dbReference type="Proteomes" id="UP000275846"/>
    </source>
</evidence>
<dbReference type="WBParaSite" id="SSLN_0001059701-mRNA-1">
    <property type="protein sequence ID" value="SSLN_0001059701-mRNA-1"/>
    <property type="gene ID" value="SSLN_0001059701"/>
</dbReference>
<dbReference type="AlphaFoldDB" id="A0A183T151"/>
<gene>
    <name evidence="2" type="ORF">SSLN_LOCUS10199</name>
</gene>
<organism evidence="4">
    <name type="scientific">Schistocephalus solidus</name>
    <name type="common">Tapeworm</name>
    <dbReference type="NCBI Taxonomy" id="70667"/>
    <lineage>
        <taxon>Eukaryota</taxon>
        <taxon>Metazoa</taxon>
        <taxon>Spiralia</taxon>
        <taxon>Lophotrochozoa</taxon>
        <taxon>Platyhelminthes</taxon>
        <taxon>Cestoda</taxon>
        <taxon>Eucestoda</taxon>
        <taxon>Diphyllobothriidea</taxon>
        <taxon>Diphyllobothriidae</taxon>
        <taxon>Schistocephalus</taxon>
    </lineage>
</organism>
<reference evidence="2 3" key="2">
    <citation type="submission" date="2018-11" db="EMBL/GenBank/DDBJ databases">
        <authorList>
            <consortium name="Pathogen Informatics"/>
        </authorList>
    </citation>
    <scope>NUCLEOTIDE SEQUENCE [LARGE SCALE GENOMIC DNA]</scope>
    <source>
        <strain evidence="2 3">NST_G2</strain>
    </source>
</reference>
<feature type="compositionally biased region" description="Polar residues" evidence="1">
    <location>
        <begin position="95"/>
        <end position="107"/>
    </location>
</feature>
<sequence length="167" mass="17904">MRSSLVDSVGDSPTHDSLHLKTTTASNPDVLYASPLTTGQPLSKVAPSPPPPLPNTEGVEYAELTFDSATANSDQRHHRPGRGTLGRVRPPREGPSTSGAYSASMNSLGRHPRRFESVPTDEEASTYSTIVGVMQPKGYASQLVLKQQQEATQTLLAMHHGKPSTFV</sequence>
<dbReference type="Proteomes" id="UP000275846">
    <property type="component" value="Unassembled WGS sequence"/>
</dbReference>
<reference evidence="4" key="1">
    <citation type="submission" date="2016-06" db="UniProtKB">
        <authorList>
            <consortium name="WormBaseParasite"/>
        </authorList>
    </citation>
    <scope>IDENTIFICATION</scope>
</reference>
<evidence type="ECO:0000256" key="1">
    <source>
        <dbReference type="SAM" id="MobiDB-lite"/>
    </source>
</evidence>
<accession>A0A183T151</accession>
<keyword evidence="3" id="KW-1185">Reference proteome</keyword>
<feature type="region of interest" description="Disordered" evidence="1">
    <location>
        <begin position="1"/>
        <end position="121"/>
    </location>
</feature>